<evidence type="ECO:0000256" key="3">
    <source>
        <dbReference type="ARBA" id="ARBA00022475"/>
    </source>
</evidence>
<feature type="transmembrane region" description="Helical" evidence="7">
    <location>
        <begin position="87"/>
        <end position="104"/>
    </location>
</feature>
<protein>
    <recommendedName>
        <fullName evidence="8">Major facilitator superfamily (MFS) profile domain-containing protein</fullName>
    </recommendedName>
</protein>
<dbReference type="EMBL" id="LPVJ01000019">
    <property type="protein sequence ID" value="KUO96374.1"/>
    <property type="molecule type" value="Genomic_DNA"/>
</dbReference>
<name>A0A101XRV1_9BACL</name>
<comment type="subcellular location">
    <subcellularLocation>
        <location evidence="1">Cell membrane</location>
        <topology evidence="1">Multi-pass membrane protein</topology>
    </subcellularLocation>
</comment>
<keyword evidence="3" id="KW-1003">Cell membrane</keyword>
<dbReference type="Gene3D" id="1.20.1250.20">
    <property type="entry name" value="MFS general substrate transporter like domains"/>
    <property type="match status" value="2"/>
</dbReference>
<dbReference type="AlphaFoldDB" id="A0A101XRV1"/>
<evidence type="ECO:0000256" key="6">
    <source>
        <dbReference type="ARBA" id="ARBA00023136"/>
    </source>
</evidence>
<keyword evidence="5 7" id="KW-1133">Transmembrane helix</keyword>
<evidence type="ECO:0000256" key="5">
    <source>
        <dbReference type="ARBA" id="ARBA00022989"/>
    </source>
</evidence>
<dbReference type="InterPro" id="IPR020846">
    <property type="entry name" value="MFS_dom"/>
</dbReference>
<dbReference type="SUPFAM" id="SSF103473">
    <property type="entry name" value="MFS general substrate transporter"/>
    <property type="match status" value="1"/>
</dbReference>
<feature type="transmembrane region" description="Helical" evidence="7">
    <location>
        <begin position="372"/>
        <end position="390"/>
    </location>
</feature>
<accession>A0A101XRV1</accession>
<feature type="domain" description="Major facilitator superfamily (MFS) profile" evidence="8">
    <location>
        <begin position="22"/>
        <end position="395"/>
    </location>
</feature>
<keyword evidence="2" id="KW-0813">Transport</keyword>
<dbReference type="InterPro" id="IPR036259">
    <property type="entry name" value="MFS_trans_sf"/>
</dbReference>
<sequence>MGGGEQMMRFGTGVIPQKHARTFVALIFAAMAVTFSQGLMIPWMASVETGHISPLMNSLSTSDTYAGLLVAMVFVGQLSRRIGLRRLLVWALATGALSICAFVVRDNVQWWLLFRFVFGLSLGVIHYGTQSWIGYLTTPENRGKQMALYGLATGIGFAVGPMFLATGKLAVWLPFILSASTFAISLALVVRLPCVLGNSKSARSVRPIRVARIYRAALPALALPLVFGFMESALNGDLPLYAEQVHLSLGVVSLSLALFVFGSLIFQLPLGYLGDRLGRRIVLIGCSTAGVVLFSLLPLVSESNVTFVALCFLVGAFVDTLFSLSLGFLGDLVGPDNLPIVNQFAVTNLGLGLMVGPMVCGLMMTWLGPAGMFWAIAFLYLLYVGISLTWRPIATNYPYESDQCVTLNDPHRQEEMR</sequence>
<feature type="transmembrane region" description="Helical" evidence="7">
    <location>
        <begin position="345"/>
        <end position="366"/>
    </location>
</feature>
<feature type="transmembrane region" description="Helical" evidence="7">
    <location>
        <begin position="281"/>
        <end position="301"/>
    </location>
</feature>
<feature type="transmembrane region" description="Helical" evidence="7">
    <location>
        <begin position="213"/>
        <end position="230"/>
    </location>
</feature>
<organism evidence="9 10">
    <name type="scientific">Ferroacidibacillus organovorans</name>
    <dbReference type="NCBI Taxonomy" id="1765683"/>
    <lineage>
        <taxon>Bacteria</taxon>
        <taxon>Bacillati</taxon>
        <taxon>Bacillota</taxon>
        <taxon>Bacilli</taxon>
        <taxon>Bacillales</taxon>
        <taxon>Alicyclobacillaceae</taxon>
        <taxon>Ferroacidibacillus</taxon>
    </lineage>
</organism>
<gene>
    <name evidence="9" type="ORF">ATW55_04040</name>
</gene>
<evidence type="ECO:0000256" key="1">
    <source>
        <dbReference type="ARBA" id="ARBA00004651"/>
    </source>
</evidence>
<dbReference type="PANTHER" id="PTHR23521">
    <property type="entry name" value="TRANSPORTER MFS SUPERFAMILY"/>
    <property type="match status" value="1"/>
</dbReference>
<comment type="caution">
    <text evidence="9">The sequence shown here is derived from an EMBL/GenBank/DDBJ whole genome shotgun (WGS) entry which is preliminary data.</text>
</comment>
<evidence type="ECO:0000259" key="8">
    <source>
        <dbReference type="PROSITE" id="PS50850"/>
    </source>
</evidence>
<evidence type="ECO:0000256" key="7">
    <source>
        <dbReference type="SAM" id="Phobius"/>
    </source>
</evidence>
<reference evidence="9 10" key="1">
    <citation type="submission" date="2015-12" db="EMBL/GenBank/DDBJ databases">
        <title>Draft genome sequence of Acidibacillus ferrooxidans ITV001, isolated from a chalcopyrite acid mine drainage site in Brazil.</title>
        <authorList>
            <person name="Dall'Agnol H."/>
            <person name="Nancucheo I."/>
            <person name="Johnson B."/>
            <person name="Oliveira R."/>
            <person name="Leite L."/>
            <person name="Pylro V."/>
            <person name="Nunes G.L."/>
            <person name="Tzotzos G."/>
            <person name="Fernandes G.R."/>
            <person name="Dutra J."/>
            <person name="Orellana S.C."/>
            <person name="Oliveira G."/>
        </authorList>
    </citation>
    <scope>NUCLEOTIDE SEQUENCE [LARGE SCALE GENOMIC DNA]</scope>
    <source>
        <strain evidence="10">ITV01</strain>
    </source>
</reference>
<keyword evidence="4 7" id="KW-0812">Transmembrane</keyword>
<dbReference type="PROSITE" id="PS50850">
    <property type="entry name" value="MFS"/>
    <property type="match status" value="1"/>
</dbReference>
<keyword evidence="6 7" id="KW-0472">Membrane</keyword>
<feature type="transmembrane region" description="Helical" evidence="7">
    <location>
        <begin position="147"/>
        <end position="165"/>
    </location>
</feature>
<dbReference type="Proteomes" id="UP000053557">
    <property type="component" value="Unassembled WGS sequence"/>
</dbReference>
<dbReference type="GO" id="GO:0022857">
    <property type="term" value="F:transmembrane transporter activity"/>
    <property type="evidence" value="ECO:0007669"/>
    <property type="project" value="InterPro"/>
</dbReference>
<dbReference type="CDD" id="cd17477">
    <property type="entry name" value="MFS_YcaD_like"/>
    <property type="match status" value="1"/>
</dbReference>
<dbReference type="InterPro" id="IPR011701">
    <property type="entry name" value="MFS"/>
</dbReference>
<feature type="transmembrane region" description="Helical" evidence="7">
    <location>
        <begin position="250"/>
        <end position="274"/>
    </location>
</feature>
<evidence type="ECO:0000313" key="9">
    <source>
        <dbReference type="EMBL" id="KUO96374.1"/>
    </source>
</evidence>
<dbReference type="PANTHER" id="PTHR23521:SF2">
    <property type="entry name" value="TRANSPORTER MFS SUPERFAMILY"/>
    <property type="match status" value="1"/>
</dbReference>
<evidence type="ECO:0000256" key="2">
    <source>
        <dbReference type="ARBA" id="ARBA00022448"/>
    </source>
</evidence>
<feature type="transmembrane region" description="Helical" evidence="7">
    <location>
        <begin position="20"/>
        <end position="43"/>
    </location>
</feature>
<evidence type="ECO:0000313" key="10">
    <source>
        <dbReference type="Proteomes" id="UP000053557"/>
    </source>
</evidence>
<dbReference type="Pfam" id="PF07690">
    <property type="entry name" value="MFS_1"/>
    <property type="match status" value="1"/>
</dbReference>
<proteinExistence type="predicted"/>
<dbReference type="InterPro" id="IPR047200">
    <property type="entry name" value="MFS_YcaD-like"/>
</dbReference>
<dbReference type="GO" id="GO:0005886">
    <property type="term" value="C:plasma membrane"/>
    <property type="evidence" value="ECO:0007669"/>
    <property type="project" value="UniProtKB-SubCell"/>
</dbReference>
<feature type="transmembrane region" description="Helical" evidence="7">
    <location>
        <begin position="55"/>
        <end position="75"/>
    </location>
</feature>
<feature type="transmembrane region" description="Helical" evidence="7">
    <location>
        <begin position="307"/>
        <end position="333"/>
    </location>
</feature>
<feature type="transmembrane region" description="Helical" evidence="7">
    <location>
        <begin position="171"/>
        <end position="192"/>
    </location>
</feature>
<keyword evidence="10" id="KW-1185">Reference proteome</keyword>
<evidence type="ECO:0000256" key="4">
    <source>
        <dbReference type="ARBA" id="ARBA00022692"/>
    </source>
</evidence>
<feature type="transmembrane region" description="Helical" evidence="7">
    <location>
        <begin position="110"/>
        <end position="127"/>
    </location>
</feature>